<organism evidence="1 2">
    <name type="scientific">Ameyamaea chiangmaiensis</name>
    <dbReference type="NCBI Taxonomy" id="442969"/>
    <lineage>
        <taxon>Bacteria</taxon>
        <taxon>Pseudomonadati</taxon>
        <taxon>Pseudomonadota</taxon>
        <taxon>Alphaproteobacteria</taxon>
        <taxon>Acetobacterales</taxon>
        <taxon>Acetobacteraceae</taxon>
        <taxon>Ameyamaea</taxon>
    </lineage>
</organism>
<reference evidence="1 2" key="1">
    <citation type="submission" date="2020-06" db="EMBL/GenBank/DDBJ databases">
        <title>Description of novel acetic acid bacteria.</title>
        <authorList>
            <person name="Sombolestani A."/>
        </authorList>
    </citation>
    <scope>NUCLEOTIDE SEQUENCE [LARGE SCALE GENOMIC DNA]</scope>
    <source>
        <strain evidence="1 2">LMG 27010</strain>
    </source>
</reference>
<gene>
    <name evidence="1" type="ORF">HUK82_08115</name>
</gene>
<dbReference type="InterPro" id="IPR036322">
    <property type="entry name" value="WD40_repeat_dom_sf"/>
</dbReference>
<dbReference type="AlphaFoldDB" id="A0A850PE39"/>
<dbReference type="InterPro" id="IPR015943">
    <property type="entry name" value="WD40/YVTN_repeat-like_dom_sf"/>
</dbReference>
<name>A0A850PE39_9PROT</name>
<evidence type="ECO:0000313" key="1">
    <source>
        <dbReference type="EMBL" id="NVN40526.1"/>
    </source>
</evidence>
<protein>
    <submittedName>
        <fullName evidence="1">WD40 repeat domain-containing protein</fullName>
    </submittedName>
</protein>
<dbReference type="Gene3D" id="2.130.10.10">
    <property type="entry name" value="YVTN repeat-like/Quinoprotein amine dehydrogenase"/>
    <property type="match status" value="1"/>
</dbReference>
<proteinExistence type="predicted"/>
<keyword evidence="2" id="KW-1185">Reference proteome</keyword>
<comment type="caution">
    <text evidence="1">The sequence shown here is derived from an EMBL/GenBank/DDBJ whole genome shotgun (WGS) entry which is preliminary data.</text>
</comment>
<dbReference type="EMBL" id="JABXXR010000048">
    <property type="protein sequence ID" value="NVN40526.1"/>
    <property type="molecule type" value="Genomic_DNA"/>
</dbReference>
<dbReference type="RefSeq" id="WP_176613488.1">
    <property type="nucleotide sequence ID" value="NZ_JABXXR010000048.1"/>
</dbReference>
<sequence>MMSFTFPVRFLSYWNVYEAASNIIDRFFRQTKVNPMSLRVVNSFKIEAPCQALAISPDGARLAFYQNFGSGILVYKTDGAYDQYFKRGGTDASLNIAFISDEKIVTRPASKHEFDSIGEIWNINPRHPTQLLASCSTNPEMARRAASKLAVSDLRKTLLLASARSNICNINVFDAETFSVRTPTVNPLNGIVGSIAASDTNGLIAVGMVGGDIYFLSINNLDIVKIIEDFFTHEISFGSLEFSPDGDHICIGRGLSTSDLKSRAPGGLSLLNIRDGRIFFNYDTHGIGVKCISWSFDSRYFAALISKSCHLFRITDAGLVEKEGEIRDVTAMKFSTKGNTLFCLNTNTVVHYELPARI</sequence>
<dbReference type="SUPFAM" id="SSF50978">
    <property type="entry name" value="WD40 repeat-like"/>
    <property type="match status" value="1"/>
</dbReference>
<dbReference type="Proteomes" id="UP000585665">
    <property type="component" value="Unassembled WGS sequence"/>
</dbReference>
<accession>A0A850PE39</accession>
<evidence type="ECO:0000313" key="2">
    <source>
        <dbReference type="Proteomes" id="UP000585665"/>
    </source>
</evidence>